<keyword evidence="1" id="KW-1133">Transmembrane helix</keyword>
<evidence type="ECO:0000256" key="1">
    <source>
        <dbReference type="SAM" id="Phobius"/>
    </source>
</evidence>
<dbReference type="EMBL" id="KU238067">
    <property type="protein sequence ID" value="ANJ65625.1"/>
    <property type="molecule type" value="Genomic_DNA"/>
</dbReference>
<protein>
    <submittedName>
        <fullName evidence="2">Uncharacterized protein</fullName>
    </submittedName>
</protein>
<dbReference type="Proteomes" id="UP000222281">
    <property type="component" value="Segment"/>
</dbReference>
<evidence type="ECO:0000313" key="2">
    <source>
        <dbReference type="EMBL" id="ANJ65625.1"/>
    </source>
</evidence>
<name>A0A1I9LJ94_9CAUD</name>
<proteinExistence type="predicted"/>
<accession>A0A1I9LJ94</accession>
<reference evidence="2 3" key="1">
    <citation type="submission" date="2015-12" db="EMBL/GenBank/DDBJ databases">
        <title>Interplays between Shiga toxin-converting bacteriophages: plausible roles of RNA polyadenylation, oop RNA and the exo-xis region.</title>
        <authorList>
            <person name="Gasior T."/>
            <person name="Los J.M."/>
            <person name="Nowicki D."/>
            <person name="Licznerska K."/>
            <person name="Dydecka A."/>
            <person name="Bloch S."/>
            <person name="Topka G."/>
            <person name="Los M."/>
            <person name="Wrobel B."/>
            <person name="Nejman-Falenczyk B."/>
            <person name="Szalewska-Palasz A."/>
            <person name="Wegrzyn G."/>
            <person name="Wegrzyn A."/>
        </authorList>
    </citation>
    <scope>NUCLEOTIDE SEQUENCE [LARGE SCALE GENOMIC DNA]</scope>
</reference>
<sequence length="50" mass="5631">MMEWWLMISDKLITLAKILCVIVGISFLVMLVAIFFSTAWRVLTLSGLVG</sequence>
<organism evidence="2 3">
    <name type="scientific">Stx converting phage vB_EcoS_P27</name>
    <dbReference type="NCBI Taxonomy" id="1792287"/>
    <lineage>
        <taxon>Viruses</taxon>
        <taxon>Duplodnaviria</taxon>
        <taxon>Heunggongvirae</taxon>
        <taxon>Uroviricota</taxon>
        <taxon>Caudoviricetes</taxon>
        <taxon>Sepvirinae</taxon>
        <taxon>Traversvirus</taxon>
        <taxon>Traversvirus P27</taxon>
    </lineage>
</organism>
<evidence type="ECO:0000313" key="3">
    <source>
        <dbReference type="Proteomes" id="UP000222281"/>
    </source>
</evidence>
<keyword evidence="1" id="KW-0472">Membrane</keyword>
<keyword evidence="1" id="KW-0812">Transmembrane</keyword>
<feature type="transmembrane region" description="Helical" evidence="1">
    <location>
        <begin position="12"/>
        <end position="36"/>
    </location>
</feature>
<keyword evidence="3" id="KW-1185">Reference proteome</keyword>
<gene>
    <name evidence="2" type="ORF">vBEcoSP27_551</name>
</gene>